<feature type="non-terminal residue" evidence="7">
    <location>
        <position position="380"/>
    </location>
</feature>
<dbReference type="Gene3D" id="3.40.220.10">
    <property type="entry name" value="Leucine Aminopeptidase, subunit E, domain 1"/>
    <property type="match status" value="1"/>
</dbReference>
<dbReference type="GO" id="GO:0030145">
    <property type="term" value="F:manganese ion binding"/>
    <property type="evidence" value="ECO:0007669"/>
    <property type="project" value="InterPro"/>
</dbReference>
<dbReference type="CDD" id="cd00433">
    <property type="entry name" value="Peptidase_M17"/>
    <property type="match status" value="1"/>
</dbReference>
<dbReference type="Proteomes" id="UP000885806">
    <property type="component" value="Unassembled WGS sequence"/>
</dbReference>
<evidence type="ECO:0000259" key="6">
    <source>
        <dbReference type="PROSITE" id="PS00631"/>
    </source>
</evidence>
<evidence type="ECO:0000256" key="2">
    <source>
        <dbReference type="ARBA" id="ARBA00022438"/>
    </source>
</evidence>
<keyword evidence="2 7" id="KW-0031">Aminopeptidase</keyword>
<keyword evidence="3" id="KW-0645">Protease</keyword>
<comment type="caution">
    <text evidence="7">The sequence shown here is derived from an EMBL/GenBank/DDBJ whole genome shotgun (WGS) entry which is preliminary data.</text>
</comment>
<accession>A0A7V5U1E1</accession>
<dbReference type="PRINTS" id="PR00481">
    <property type="entry name" value="LAMNOPPTDASE"/>
</dbReference>
<evidence type="ECO:0000256" key="4">
    <source>
        <dbReference type="ARBA" id="ARBA00022801"/>
    </source>
</evidence>
<name>A0A7V5U1E1_9PROT</name>
<dbReference type="InterPro" id="IPR000819">
    <property type="entry name" value="Peptidase_M17_C"/>
</dbReference>
<dbReference type="PROSITE" id="PS00631">
    <property type="entry name" value="CYTOSOL_AP"/>
    <property type="match status" value="1"/>
</dbReference>
<dbReference type="SUPFAM" id="SSF53187">
    <property type="entry name" value="Zn-dependent exopeptidases"/>
    <property type="match status" value="1"/>
</dbReference>
<evidence type="ECO:0000256" key="1">
    <source>
        <dbReference type="ARBA" id="ARBA00009528"/>
    </source>
</evidence>
<gene>
    <name evidence="7" type="ORF">ENK01_04010</name>
</gene>
<sequence>MRQSLNVPSCFLPDRESDLPVPVYICRPDGLEELRKQFSQAQNNWLAACDFGGKAGQMVRLARADGSLAAIVFGAGECSNGYTDGEMQAGALAEQLDKGQYVFASLPEDWNPDLAALFWGLGAYKFDRYCQSKYTPPILVAGENVNTAEVGSHVMAVHMGRDLINTPASDMGPKHIEQRARDLAEFYGAKISVVCGDALLEENFPLIHAVGRAAQQAPRLIMLEWGRAEAPGLALVGKGISFDTGGLDIKSATGMRLMKKDMGGAAHALTLGAMIMAGGLDLHLRIYLAVAENAISGNAYRPGDVLTSRKGLTVEIDNTDAEGRLVLADALTKACEDGAHLVMDFATLTGAARVALGPTLPPFFSNRQEVVQPVMEFGTS</sequence>
<dbReference type="InterPro" id="IPR043472">
    <property type="entry name" value="Macro_dom-like"/>
</dbReference>
<dbReference type="Gene3D" id="3.40.630.10">
    <property type="entry name" value="Zn peptidases"/>
    <property type="match status" value="1"/>
</dbReference>
<dbReference type="GO" id="GO:0005737">
    <property type="term" value="C:cytoplasm"/>
    <property type="evidence" value="ECO:0007669"/>
    <property type="project" value="InterPro"/>
</dbReference>
<reference evidence="7" key="1">
    <citation type="journal article" date="2020" name="mSystems">
        <title>Genome- and Community-Level Interaction Insights into Carbon Utilization and Element Cycling Functions of Hydrothermarchaeota in Hydrothermal Sediment.</title>
        <authorList>
            <person name="Zhou Z."/>
            <person name="Liu Y."/>
            <person name="Xu W."/>
            <person name="Pan J."/>
            <person name="Luo Z.H."/>
            <person name="Li M."/>
        </authorList>
    </citation>
    <scope>NUCLEOTIDE SEQUENCE [LARGE SCALE GENOMIC DNA]</scope>
    <source>
        <strain evidence="7">HyVt-538</strain>
    </source>
</reference>
<dbReference type="PANTHER" id="PTHR11963:SF20">
    <property type="entry name" value="PEPTIDASE B"/>
    <property type="match status" value="1"/>
</dbReference>
<dbReference type="GO" id="GO:0006508">
    <property type="term" value="P:proteolysis"/>
    <property type="evidence" value="ECO:0007669"/>
    <property type="project" value="UniProtKB-KW"/>
</dbReference>
<dbReference type="GO" id="GO:0070006">
    <property type="term" value="F:metalloaminopeptidase activity"/>
    <property type="evidence" value="ECO:0007669"/>
    <property type="project" value="InterPro"/>
</dbReference>
<keyword evidence="4" id="KW-0378">Hydrolase</keyword>
<dbReference type="EMBL" id="DROP01000269">
    <property type="protein sequence ID" value="HHI89098.1"/>
    <property type="molecule type" value="Genomic_DNA"/>
</dbReference>
<dbReference type="Pfam" id="PF21337">
    <property type="entry name" value="Peptidase_M17_N_1"/>
    <property type="match status" value="1"/>
</dbReference>
<proteinExistence type="inferred from homology"/>
<dbReference type="InterPro" id="IPR011356">
    <property type="entry name" value="Leucine_aapep/pepB"/>
</dbReference>
<keyword evidence="5" id="KW-0464">Manganese</keyword>
<dbReference type="Pfam" id="PF00883">
    <property type="entry name" value="Peptidase_M17"/>
    <property type="match status" value="1"/>
</dbReference>
<evidence type="ECO:0000256" key="5">
    <source>
        <dbReference type="ARBA" id="ARBA00023211"/>
    </source>
</evidence>
<dbReference type="AlphaFoldDB" id="A0A7V5U1E1"/>
<dbReference type="InterPro" id="IPR048816">
    <property type="entry name" value="Peptidase_M17_N_1"/>
</dbReference>
<protein>
    <submittedName>
        <fullName evidence="7">Leucyl aminopeptidase family protein</fullName>
    </submittedName>
</protein>
<organism evidence="7">
    <name type="scientific">Hellea balneolensis</name>
    <dbReference type="NCBI Taxonomy" id="287478"/>
    <lineage>
        <taxon>Bacteria</taxon>
        <taxon>Pseudomonadati</taxon>
        <taxon>Pseudomonadota</taxon>
        <taxon>Alphaproteobacteria</taxon>
        <taxon>Maricaulales</taxon>
        <taxon>Robiginitomaculaceae</taxon>
        <taxon>Hellea</taxon>
    </lineage>
</organism>
<evidence type="ECO:0000313" key="7">
    <source>
        <dbReference type="EMBL" id="HHI89098.1"/>
    </source>
</evidence>
<feature type="domain" description="Cytosol aminopeptidase" evidence="6">
    <location>
        <begin position="318"/>
        <end position="325"/>
    </location>
</feature>
<dbReference type="PANTHER" id="PTHR11963">
    <property type="entry name" value="LEUCINE AMINOPEPTIDASE-RELATED"/>
    <property type="match status" value="1"/>
</dbReference>
<comment type="similarity">
    <text evidence="1">Belongs to the peptidase M17 family.</text>
</comment>
<evidence type="ECO:0000256" key="3">
    <source>
        <dbReference type="ARBA" id="ARBA00022670"/>
    </source>
</evidence>
<dbReference type="SUPFAM" id="SSF52949">
    <property type="entry name" value="Macro domain-like"/>
    <property type="match status" value="1"/>
</dbReference>